<dbReference type="GO" id="GO:0003700">
    <property type="term" value="F:DNA-binding transcription factor activity"/>
    <property type="evidence" value="ECO:0007669"/>
    <property type="project" value="InterPro"/>
</dbReference>
<keyword evidence="5" id="KW-0547">Nucleotide-binding</keyword>
<proteinExistence type="predicted"/>
<dbReference type="InterPro" id="IPR011006">
    <property type="entry name" value="CheY-like_superfamily"/>
</dbReference>
<dbReference type="InterPro" id="IPR011110">
    <property type="entry name" value="Reg_prop"/>
</dbReference>
<dbReference type="FunFam" id="3.30.565.10:FF:000037">
    <property type="entry name" value="Hybrid sensor histidine kinase/response regulator"/>
    <property type="match status" value="1"/>
</dbReference>
<dbReference type="PROSITE" id="PS50110">
    <property type="entry name" value="RESPONSE_REGULATORY"/>
    <property type="match status" value="1"/>
</dbReference>
<evidence type="ECO:0000259" key="13">
    <source>
        <dbReference type="PROSITE" id="PS01124"/>
    </source>
</evidence>
<dbReference type="SUPFAM" id="SSF47384">
    <property type="entry name" value="Homodimeric domain of signal transducing histidine kinase"/>
    <property type="match status" value="1"/>
</dbReference>
<accession>A0A9X3BI31</accession>
<keyword evidence="8" id="KW-0902">Two-component regulatory system</keyword>
<dbReference type="Gene3D" id="2.130.10.10">
    <property type="entry name" value="YVTN repeat-like/Quinoprotein amine dehydrogenase"/>
    <property type="match status" value="2"/>
</dbReference>
<reference evidence="16" key="2">
    <citation type="submission" date="2023-04" db="EMBL/GenBank/DDBJ databases">
        <title>Paracnuella aquatica gen. nov., sp. nov., a member of the family Chitinophagaceae isolated from a hot spring.</title>
        <authorList>
            <person name="Wang C."/>
        </authorList>
    </citation>
    <scope>NUCLEOTIDE SEQUENCE</scope>
    <source>
        <strain evidence="16">LB-8</strain>
    </source>
</reference>
<dbReference type="FunFam" id="1.10.287.130:FF:000045">
    <property type="entry name" value="Two-component system sensor histidine kinase/response regulator"/>
    <property type="match status" value="1"/>
</dbReference>
<evidence type="ECO:0000256" key="3">
    <source>
        <dbReference type="ARBA" id="ARBA00022553"/>
    </source>
</evidence>
<dbReference type="Pfam" id="PF00072">
    <property type="entry name" value="Response_reg"/>
    <property type="match status" value="1"/>
</dbReference>
<dbReference type="SUPFAM" id="SSF55874">
    <property type="entry name" value="ATPase domain of HSP90 chaperone/DNA topoisomerase II/histidine kinase"/>
    <property type="match status" value="1"/>
</dbReference>
<feature type="domain" description="Response regulatory" evidence="15">
    <location>
        <begin position="1106"/>
        <end position="1221"/>
    </location>
</feature>
<keyword evidence="17" id="KW-1185">Reference proteome</keyword>
<evidence type="ECO:0000256" key="1">
    <source>
        <dbReference type="ARBA" id="ARBA00000085"/>
    </source>
</evidence>
<dbReference type="SMART" id="SM00387">
    <property type="entry name" value="HATPase_c"/>
    <property type="match status" value="1"/>
</dbReference>
<keyword evidence="7" id="KW-0067">ATP-binding</keyword>
<name>A0A9X3BI31_9BACT</name>
<reference evidence="16" key="1">
    <citation type="submission" date="2022-09" db="EMBL/GenBank/DDBJ databases">
        <authorList>
            <person name="Yuan C."/>
            <person name="Ke Z."/>
        </authorList>
    </citation>
    <scope>NUCLEOTIDE SEQUENCE</scope>
    <source>
        <strain evidence="16">LB-8</strain>
    </source>
</reference>
<dbReference type="GO" id="GO:0000155">
    <property type="term" value="F:phosphorelay sensor kinase activity"/>
    <property type="evidence" value="ECO:0007669"/>
    <property type="project" value="InterPro"/>
</dbReference>
<evidence type="ECO:0000256" key="8">
    <source>
        <dbReference type="ARBA" id="ARBA00023012"/>
    </source>
</evidence>
<sequence length="1367" mass="155146">MMLPLFVKRNLLQSYWLILSFILSASVVAQAPAVKYLGIENGLSNNAVNTIFQDHNGFMWFGTYDGLNRYDGYQFKTFRNIIGDSTSINANNISTIEEDIDHNLWCGGQKGISIYNPGQSKFSSPRYLFINGKQTNLLNDNVIIIKRLKNGDLLAGTQHNGLFVFKKGTNVGRQIPLIAGGNNKGNYDVNSIVYDSKNHLAYLFIQNTGLFTYELNTQKLELKSSAIKQGNCLELDQQGYVWLGSTTGLYYFNQVTATFSENITPQVHSIVDLCKDKDGALWIASNGDGVWVLPPNGKNASPFVSTDGRSLVNSNAIYSIYEDNEGRKWIGTLRGGINTIDSKSVPFKHIVYNSLDNSNLVNNFIFSFCEGSKNSLWIGTDGAGLRYWDRTSNSFKNYVHNPNDPNSVSSNFITSIVKDFNKDIWVSTWFGGINRLKKSGQGFEHYSCFNSKNKSYDNNIWLLFEDSKKRLWASASTEGSLYLLNRQTNSFENFDPAITNLQCMAEDDQGNIWGGDYSSLVKLDLTNKKHTFYNIGHVIRSIHQDKKKSFWVGTQDGGLLLLDRKTGKFKRYTTSNGLPSNTILRIIEDTKGNLWLSTYNGLSRFDPKTQVFRNFYQSDGLQSNEFSFNAGLALTSGEIVFGGIKGFNIFHPDSIYVQSQKLNVFLAGLRIDNEEVVAENAYVTGKDHGLIREITIPFDRAVISLDYLALQYSGADKVKYAYYLEGWDKHWNYVQNTRTANYSRLREGDYTFKVKVSNPAAGWGNELALIRIIVLPPWYRTWWAYLAYILIGGAIIYIYLLYKNKQAKLQYEVKVAHIEAQKEKELHENKISFFTNVSHEFRTPLTLIINPIKDLIRKSKDDQSPLADDLNVIYRNAHRLLRLVDQLLLFRKVESESDQMRVSLIDLVVLCRDVFEYFVQQAKRNNIDYQFLCEAQSIELYGDYEKLEVAFFNLLSNAFKFTPRDGSISLKIREDGENVLVIIRDSGPGIPAHIAGKIFDKFHQSSKNDSKKGFGIGLYLVRHFINNHKGSVTCKSEPGEGAEFTITLKKGNVHFDSISMMENDVARNLALPETLIELDELPVASPAPEKLKEGLTSSELVTEKRSILFIDDNEEIRKYLGRILERQYLYYEASNGEEGLALAAKVFPDLIISDINMDGMNGFELCTAIKNNEELSHIPIILLTASLASDMKLKGVELGADEYITKPFEQDLLMAKIQNILNNRNILQRYFFDKITLKASTVKVPEEYQYFIKKCIEIVEENLGDEDFNVKRLSQLMGMSHSALYKKVKSISGQSISAFISSIKFRRAAVLMLSSNCTISQAAFQVGIKDMKFFREKFVQLFGMNPSAYIKKYRPIFNKDLNTITGQ</sequence>
<dbReference type="InterPro" id="IPR005467">
    <property type="entry name" value="His_kinase_dom"/>
</dbReference>
<evidence type="ECO:0000256" key="2">
    <source>
        <dbReference type="ARBA" id="ARBA00012438"/>
    </source>
</evidence>
<keyword evidence="12" id="KW-0472">Membrane</keyword>
<evidence type="ECO:0000256" key="10">
    <source>
        <dbReference type="ARBA" id="ARBA00023163"/>
    </source>
</evidence>
<dbReference type="InterPro" id="IPR009057">
    <property type="entry name" value="Homeodomain-like_sf"/>
</dbReference>
<dbReference type="SMART" id="SM00388">
    <property type="entry name" value="HisKA"/>
    <property type="match status" value="1"/>
</dbReference>
<dbReference type="PRINTS" id="PR00344">
    <property type="entry name" value="BCTRLSENSOR"/>
</dbReference>
<keyword evidence="6" id="KW-0418">Kinase</keyword>
<dbReference type="Gene3D" id="3.40.50.2300">
    <property type="match status" value="1"/>
</dbReference>
<dbReference type="InterPro" id="IPR018060">
    <property type="entry name" value="HTH_AraC"/>
</dbReference>
<dbReference type="SMART" id="SM00448">
    <property type="entry name" value="REC"/>
    <property type="match status" value="1"/>
</dbReference>
<evidence type="ECO:0000256" key="12">
    <source>
        <dbReference type="SAM" id="Phobius"/>
    </source>
</evidence>
<evidence type="ECO:0000256" key="9">
    <source>
        <dbReference type="ARBA" id="ARBA00023015"/>
    </source>
</evidence>
<dbReference type="PANTHER" id="PTHR43547">
    <property type="entry name" value="TWO-COMPONENT HISTIDINE KINASE"/>
    <property type="match status" value="1"/>
</dbReference>
<dbReference type="SUPFAM" id="SSF46689">
    <property type="entry name" value="Homeodomain-like"/>
    <property type="match status" value="1"/>
</dbReference>
<evidence type="ECO:0000256" key="5">
    <source>
        <dbReference type="ARBA" id="ARBA00022741"/>
    </source>
</evidence>
<keyword evidence="4" id="KW-0808">Transferase</keyword>
<evidence type="ECO:0000256" key="11">
    <source>
        <dbReference type="PROSITE-ProRule" id="PRU00169"/>
    </source>
</evidence>
<dbReference type="Gene3D" id="1.10.10.60">
    <property type="entry name" value="Homeodomain-like"/>
    <property type="match status" value="1"/>
</dbReference>
<evidence type="ECO:0000256" key="6">
    <source>
        <dbReference type="ARBA" id="ARBA00022777"/>
    </source>
</evidence>
<evidence type="ECO:0000256" key="7">
    <source>
        <dbReference type="ARBA" id="ARBA00022840"/>
    </source>
</evidence>
<dbReference type="RefSeq" id="WP_279297048.1">
    <property type="nucleotide sequence ID" value="NZ_JAOTIF010000006.1"/>
</dbReference>
<dbReference type="SUPFAM" id="SSF52172">
    <property type="entry name" value="CheY-like"/>
    <property type="match status" value="1"/>
</dbReference>
<keyword evidence="3 11" id="KW-0597">Phosphoprotein</keyword>
<dbReference type="InterPro" id="IPR036097">
    <property type="entry name" value="HisK_dim/P_sf"/>
</dbReference>
<evidence type="ECO:0000259" key="14">
    <source>
        <dbReference type="PROSITE" id="PS50109"/>
    </source>
</evidence>
<protein>
    <recommendedName>
        <fullName evidence="2">histidine kinase</fullName>
        <ecNumber evidence="2">2.7.13.3</ecNumber>
    </recommendedName>
</protein>
<comment type="catalytic activity">
    <reaction evidence="1">
        <text>ATP + protein L-histidine = ADP + protein N-phospho-L-histidine.</text>
        <dbReference type="EC" id="2.7.13.3"/>
    </reaction>
</comment>
<dbReference type="Gene3D" id="1.10.287.130">
    <property type="match status" value="1"/>
</dbReference>
<dbReference type="PROSITE" id="PS50109">
    <property type="entry name" value="HIS_KIN"/>
    <property type="match status" value="1"/>
</dbReference>
<dbReference type="InterPro" id="IPR003661">
    <property type="entry name" value="HisK_dim/P_dom"/>
</dbReference>
<dbReference type="InterPro" id="IPR013783">
    <property type="entry name" value="Ig-like_fold"/>
</dbReference>
<dbReference type="PROSITE" id="PS01124">
    <property type="entry name" value="HTH_ARAC_FAMILY_2"/>
    <property type="match status" value="1"/>
</dbReference>
<dbReference type="InterPro" id="IPR036890">
    <property type="entry name" value="HATPase_C_sf"/>
</dbReference>
<feature type="domain" description="HTH araC/xylS-type" evidence="13">
    <location>
        <begin position="1253"/>
        <end position="1352"/>
    </location>
</feature>
<keyword evidence="12" id="KW-1133">Transmembrane helix</keyword>
<dbReference type="GO" id="GO:0043565">
    <property type="term" value="F:sequence-specific DNA binding"/>
    <property type="evidence" value="ECO:0007669"/>
    <property type="project" value="InterPro"/>
</dbReference>
<comment type="caution">
    <text evidence="16">The sequence shown here is derived from an EMBL/GenBank/DDBJ whole genome shotgun (WGS) entry which is preliminary data.</text>
</comment>
<dbReference type="SMART" id="SM00342">
    <property type="entry name" value="HTH_ARAC"/>
    <property type="match status" value="1"/>
</dbReference>
<dbReference type="Pfam" id="PF12833">
    <property type="entry name" value="HTH_18"/>
    <property type="match status" value="1"/>
</dbReference>
<gene>
    <name evidence="16" type="ORF">OCK74_10810</name>
</gene>
<dbReference type="Gene3D" id="2.60.40.10">
    <property type="entry name" value="Immunoglobulins"/>
    <property type="match status" value="1"/>
</dbReference>
<dbReference type="InterPro" id="IPR011123">
    <property type="entry name" value="Y_Y_Y"/>
</dbReference>
<dbReference type="EC" id="2.7.13.3" evidence="2"/>
<feature type="modified residue" description="4-aspartylphosphate" evidence="11">
    <location>
        <position position="1154"/>
    </location>
</feature>
<dbReference type="PANTHER" id="PTHR43547:SF2">
    <property type="entry name" value="HYBRID SIGNAL TRANSDUCTION HISTIDINE KINASE C"/>
    <property type="match status" value="1"/>
</dbReference>
<dbReference type="InterPro" id="IPR003594">
    <property type="entry name" value="HATPase_dom"/>
</dbReference>
<keyword evidence="10" id="KW-0804">Transcription</keyword>
<dbReference type="SUPFAM" id="SSF63829">
    <property type="entry name" value="Calcium-dependent phosphotriesterase"/>
    <property type="match status" value="2"/>
</dbReference>
<dbReference type="Pfam" id="PF07494">
    <property type="entry name" value="Reg_prop"/>
    <property type="match status" value="3"/>
</dbReference>
<feature type="transmembrane region" description="Helical" evidence="12">
    <location>
        <begin position="782"/>
        <end position="802"/>
    </location>
</feature>
<evidence type="ECO:0000313" key="16">
    <source>
        <dbReference type="EMBL" id="MCU7549608.1"/>
    </source>
</evidence>
<dbReference type="InterPro" id="IPR001789">
    <property type="entry name" value="Sig_transdc_resp-reg_receiver"/>
</dbReference>
<dbReference type="EMBL" id="JAOTIF010000006">
    <property type="protein sequence ID" value="MCU7549608.1"/>
    <property type="molecule type" value="Genomic_DNA"/>
</dbReference>
<dbReference type="Pfam" id="PF02518">
    <property type="entry name" value="HATPase_c"/>
    <property type="match status" value="1"/>
</dbReference>
<dbReference type="Gene3D" id="3.30.565.10">
    <property type="entry name" value="Histidine kinase-like ATPase, C-terminal domain"/>
    <property type="match status" value="1"/>
</dbReference>
<dbReference type="InterPro" id="IPR004358">
    <property type="entry name" value="Sig_transdc_His_kin-like_C"/>
</dbReference>
<dbReference type="GO" id="GO:0005524">
    <property type="term" value="F:ATP binding"/>
    <property type="evidence" value="ECO:0007669"/>
    <property type="project" value="UniProtKB-KW"/>
</dbReference>
<evidence type="ECO:0000313" key="17">
    <source>
        <dbReference type="Proteomes" id="UP001155483"/>
    </source>
</evidence>
<keyword evidence="12" id="KW-0812">Transmembrane</keyword>
<evidence type="ECO:0000259" key="15">
    <source>
        <dbReference type="PROSITE" id="PS50110"/>
    </source>
</evidence>
<dbReference type="Pfam" id="PF07495">
    <property type="entry name" value="Y_Y_Y"/>
    <property type="match status" value="1"/>
</dbReference>
<dbReference type="CDD" id="cd00082">
    <property type="entry name" value="HisKA"/>
    <property type="match status" value="1"/>
</dbReference>
<organism evidence="16 17">
    <name type="scientific">Paraflavisolibacter caeni</name>
    <dbReference type="NCBI Taxonomy" id="2982496"/>
    <lineage>
        <taxon>Bacteria</taxon>
        <taxon>Pseudomonadati</taxon>
        <taxon>Bacteroidota</taxon>
        <taxon>Chitinophagia</taxon>
        <taxon>Chitinophagales</taxon>
        <taxon>Chitinophagaceae</taxon>
        <taxon>Paraflavisolibacter</taxon>
    </lineage>
</organism>
<dbReference type="InterPro" id="IPR015943">
    <property type="entry name" value="WD40/YVTN_repeat-like_dom_sf"/>
</dbReference>
<feature type="domain" description="Histidine kinase" evidence="14">
    <location>
        <begin position="836"/>
        <end position="1052"/>
    </location>
</feature>
<evidence type="ECO:0000256" key="4">
    <source>
        <dbReference type="ARBA" id="ARBA00022679"/>
    </source>
</evidence>
<dbReference type="Pfam" id="PF00512">
    <property type="entry name" value="HisKA"/>
    <property type="match status" value="1"/>
</dbReference>
<dbReference type="Proteomes" id="UP001155483">
    <property type="component" value="Unassembled WGS sequence"/>
</dbReference>
<keyword evidence="9" id="KW-0805">Transcription regulation</keyword>